<dbReference type="EMBL" id="JAGIOJ010000001">
    <property type="protein sequence ID" value="MBP2399318.1"/>
    <property type="molecule type" value="Genomic_DNA"/>
</dbReference>
<proteinExistence type="predicted"/>
<evidence type="ECO:0000313" key="1">
    <source>
        <dbReference type="EMBL" id="MBP2399318.1"/>
    </source>
</evidence>
<dbReference type="Proteomes" id="UP001195422">
    <property type="component" value="Unassembled WGS sequence"/>
</dbReference>
<reference evidence="1 2" key="1">
    <citation type="submission" date="2021-03" db="EMBL/GenBank/DDBJ databases">
        <title>Sequencing the genomes of 1000 actinobacteria strains.</title>
        <authorList>
            <person name="Klenk H.-P."/>
        </authorList>
    </citation>
    <scope>NUCLEOTIDE SEQUENCE [LARGE SCALE GENOMIC DNA]</scope>
    <source>
        <strain evidence="1 2">DSM 20168</strain>
    </source>
</reference>
<accession>A0ABS4XS31</accession>
<name>A0ABS4XS31_GLUPR</name>
<sequence>MSFPLPMVALKVEGKFVSSYSIRGIQMTLATRQWEKKAEQYRAVIQAREEQSPTFFEHH</sequence>
<comment type="caution">
    <text evidence="1">The sequence shown here is derived from an EMBL/GenBank/DDBJ whole genome shotgun (WGS) entry which is preliminary data.</text>
</comment>
<gene>
    <name evidence="1" type="ORF">JOF39_002399</name>
</gene>
<keyword evidence="2" id="KW-1185">Reference proteome</keyword>
<protein>
    <submittedName>
        <fullName evidence="1">Uncharacterized protein</fullName>
    </submittedName>
</protein>
<evidence type="ECO:0000313" key="2">
    <source>
        <dbReference type="Proteomes" id="UP001195422"/>
    </source>
</evidence>
<organism evidence="1 2">
    <name type="scientific">Glutamicibacter protophormiae</name>
    <name type="common">Brevibacterium protophormiae</name>
    <dbReference type="NCBI Taxonomy" id="37930"/>
    <lineage>
        <taxon>Bacteria</taxon>
        <taxon>Bacillati</taxon>
        <taxon>Actinomycetota</taxon>
        <taxon>Actinomycetes</taxon>
        <taxon>Micrococcales</taxon>
        <taxon>Micrococcaceae</taxon>
        <taxon>Glutamicibacter</taxon>
    </lineage>
</organism>